<name>A0AAV0VB26_9STRA</name>
<dbReference type="InterPro" id="IPR036397">
    <property type="entry name" value="RNaseH_sf"/>
</dbReference>
<dbReference type="Proteomes" id="UP001162029">
    <property type="component" value="Unassembled WGS sequence"/>
</dbReference>
<dbReference type="SUPFAM" id="SSF53098">
    <property type="entry name" value="Ribonuclease H-like"/>
    <property type="match status" value="1"/>
</dbReference>
<dbReference type="AlphaFoldDB" id="A0AAV0VB26"/>
<keyword evidence="3" id="KW-1185">Reference proteome</keyword>
<protein>
    <recommendedName>
        <fullName evidence="1">Integrase catalytic domain-containing protein</fullName>
    </recommendedName>
</protein>
<dbReference type="Gene3D" id="3.30.420.10">
    <property type="entry name" value="Ribonuclease H-like superfamily/Ribonuclease H"/>
    <property type="match status" value="1"/>
</dbReference>
<sequence length="200" mass="22299">MDFIFGLAPDSQDRTGILVFVNRFSKMSHLIPVFANVTAAETASHFIDAVYRHHGLPESIISDRDPRFTSAFWSKLFELLGTRLKMSTEAHPETDGQTERVKRVLEDVLLSYATSFTSWSTFLPLAEFALNNSDHASTGLTPFSVNNARHPRVPALLALSSSRGFTLGGNEEEKTPVPMTGFTPGRFRRALSMMRLYQAS</sequence>
<feature type="domain" description="Integrase catalytic" evidence="1">
    <location>
        <begin position="1"/>
        <end position="150"/>
    </location>
</feature>
<organism evidence="2 3">
    <name type="scientific">Peronospora destructor</name>
    <dbReference type="NCBI Taxonomy" id="86335"/>
    <lineage>
        <taxon>Eukaryota</taxon>
        <taxon>Sar</taxon>
        <taxon>Stramenopiles</taxon>
        <taxon>Oomycota</taxon>
        <taxon>Peronosporomycetes</taxon>
        <taxon>Peronosporales</taxon>
        <taxon>Peronosporaceae</taxon>
        <taxon>Peronospora</taxon>
    </lineage>
</organism>
<comment type="caution">
    <text evidence="2">The sequence shown here is derived from an EMBL/GenBank/DDBJ whole genome shotgun (WGS) entry which is preliminary data.</text>
</comment>
<dbReference type="PROSITE" id="PS50994">
    <property type="entry name" value="INTEGRASE"/>
    <property type="match status" value="1"/>
</dbReference>
<dbReference type="PANTHER" id="PTHR37984">
    <property type="entry name" value="PROTEIN CBG26694"/>
    <property type="match status" value="1"/>
</dbReference>
<proteinExistence type="predicted"/>
<gene>
    <name evidence="2" type="ORF">PDE001_LOCUS11368</name>
</gene>
<evidence type="ECO:0000313" key="3">
    <source>
        <dbReference type="Proteomes" id="UP001162029"/>
    </source>
</evidence>
<evidence type="ECO:0000313" key="2">
    <source>
        <dbReference type="EMBL" id="CAI5746372.1"/>
    </source>
</evidence>
<dbReference type="EMBL" id="CANTFM010002497">
    <property type="protein sequence ID" value="CAI5746372.1"/>
    <property type="molecule type" value="Genomic_DNA"/>
</dbReference>
<dbReference type="GO" id="GO:0015074">
    <property type="term" value="P:DNA integration"/>
    <property type="evidence" value="ECO:0007669"/>
    <property type="project" value="InterPro"/>
</dbReference>
<dbReference type="InterPro" id="IPR001584">
    <property type="entry name" value="Integrase_cat-core"/>
</dbReference>
<accession>A0AAV0VB26</accession>
<reference evidence="2" key="1">
    <citation type="submission" date="2022-12" db="EMBL/GenBank/DDBJ databases">
        <authorList>
            <person name="Webb A."/>
        </authorList>
    </citation>
    <scope>NUCLEOTIDE SEQUENCE</scope>
    <source>
        <strain evidence="2">Pd1</strain>
    </source>
</reference>
<dbReference type="GO" id="GO:0003676">
    <property type="term" value="F:nucleic acid binding"/>
    <property type="evidence" value="ECO:0007669"/>
    <property type="project" value="InterPro"/>
</dbReference>
<dbReference type="InterPro" id="IPR050951">
    <property type="entry name" value="Retrovirus_Pol_polyprotein"/>
</dbReference>
<dbReference type="InterPro" id="IPR012337">
    <property type="entry name" value="RNaseH-like_sf"/>
</dbReference>
<dbReference type="PANTHER" id="PTHR37984:SF5">
    <property type="entry name" value="PROTEIN NYNRIN-LIKE"/>
    <property type="match status" value="1"/>
</dbReference>
<evidence type="ECO:0000259" key="1">
    <source>
        <dbReference type="PROSITE" id="PS50994"/>
    </source>
</evidence>